<dbReference type="Pfam" id="PF06470">
    <property type="entry name" value="SMC_hinge"/>
    <property type="match status" value="1"/>
</dbReference>
<feature type="compositionally biased region" description="Acidic residues" evidence="13">
    <location>
        <begin position="25"/>
        <end position="38"/>
    </location>
</feature>
<accession>A0AA39M701</accession>
<sequence length="1445" mass="164342">MAPGRRKVDKAEPKPKRGRRSIPDADNDEDDVIMDSDDSLPSPSRKTGARGGAKKKAPVKTPPKKGKAKGVKKADEDEADDFDERRQLLEEHINEEDLLNMVIPPPPEALQEGDANRRLMIKSIEVENFKSYYGRQVIGPFHKNFTAIIGPNGSGKSNVIDSLLFVFGYRAAKIRSKKVSVLIHNSAAHDDIDRCRVQVNFQQIIDEADGKYTVVPGSEFNVARTGYKNNSSQYHYNGTPMQFKEIAKILRNVGIDLIHNRFLILQGEVEQISLMKPKAPNPNEDGMLEYLEDIIGCSRLKLPIEKLTTKCTELQDQRTAQFSRAKQAEREKEALEAPVRDIMQHLRLENGMALVESKALYKKLYKKEDVLEEHEPQLDVIKGEIKENKHQMRELMKMQDEQQKEARTLQKKLEKLEDSLLRTKTSRSTTEGELQQKKKEIKRNRERVEKLKADIKKEEKRLKDFETQPERSNRKIAEQKQVAEEAEQDQEKWQQMLNDKLSELEEKSKELNEKKKGREEELAVASNKQDAASSNLLIAQQDRKNLSDEEERERSKLKDLERNIADTEQILEVKKGELEKLRAAIPGKSETMEENERRIEELGERLQQLKAEYHPLQSKIMEERSTASAAQSQNKVLAALMREKEKGTINGIYGRLGDLGAIDKKYDAAISNCTGVLDNIVVENVEVAQQCIKFLKENDIGSGTFLALNKQERFRDRMKKVPKTPENAPRLFDLITVKDEKVLPAFYFAVQDTLFAEDINAATRIAFAPPRWRVVTAIGEIVETGGTMTGGGNRIIRGKMGSSVRVDTSRRKSAESLEAMEQKLRSLKTEIDDVEREQENLNRQTQTLMRERDQMERRVTNLEAEIGKLTCRLSGYQESYAGQVETMKHVKRNDAAIQEAAEKVKILEAERDAAAAAADKIRDQVEAVNKQLQRIFDEVVGDVQRNLDAAKDRKITAQKEVTKETTTLNAVSRNVFKTEKKLGDLNGDVESTEQTIVDDEAKIQEFEERLEALTQQVEDEAKAKAEAEEAVKEANASTKNNSEEELKLRNEGIALEKSLKELQDRVAKIRYDIDRYNSEISKLTFQYVTFVDRLPAEVTAPDSTDDILSEAYNIEMEAIKNKKEKKSKAPQAVDSSDPEPMETDGEDAPPPSSEDDDDAEEKQQVNVDTMIGKLKIPAPPKEAIEAVTDEELKFYNLNLEKKKVKKHYDFSNLVEFYHKLVKYEKEMAELNEIQRKRDAHREKLKDVKDMRHNEFMDGFQKIGSALKEMYQMITLGGDASLDLVDSLDPFNEGVSFGVRPPKKSWKQITNLSGGEKTLSSLALVFALHQYKPTPLYVMDEIDAALDFRNVSIIGHYIKEKTKNAQFIIISLRNNMFELGDRLVGIYKTHDCTKNVCVDPDEVAKGAERKALHLHNKKLERAAAVKRRLQEAGGEGLDPETPIVIS</sequence>
<comment type="caution">
    <text evidence="15">The sequence shown here is derived from an EMBL/GenBank/DDBJ whole genome shotgun (WGS) entry which is preliminary data.</text>
</comment>
<evidence type="ECO:0000256" key="7">
    <source>
        <dbReference type="ARBA" id="ARBA00023054"/>
    </source>
</evidence>
<feature type="region of interest" description="Disordered" evidence="13">
    <location>
        <begin position="1122"/>
        <end position="1162"/>
    </location>
</feature>
<keyword evidence="7 12" id="KW-0175">Coiled coil</keyword>
<dbReference type="SUPFAM" id="SSF75553">
    <property type="entry name" value="Smc hinge domain"/>
    <property type="match status" value="1"/>
</dbReference>
<evidence type="ECO:0000256" key="4">
    <source>
        <dbReference type="ARBA" id="ARBA00022741"/>
    </source>
</evidence>
<dbReference type="InterPro" id="IPR003395">
    <property type="entry name" value="RecF/RecN/SMC_N"/>
</dbReference>
<dbReference type="EMBL" id="JAUCMV010000001">
    <property type="protein sequence ID" value="KAK0422840.1"/>
    <property type="molecule type" value="Genomic_DNA"/>
</dbReference>
<dbReference type="Gene3D" id="1.10.287.1490">
    <property type="match status" value="1"/>
</dbReference>
<feature type="compositionally biased region" description="Polar residues" evidence="13">
    <location>
        <begin position="526"/>
        <end position="538"/>
    </location>
</feature>
<evidence type="ECO:0000256" key="13">
    <source>
        <dbReference type="SAM" id="MobiDB-lite"/>
    </source>
</evidence>
<dbReference type="SUPFAM" id="SSF57997">
    <property type="entry name" value="Tropomyosin"/>
    <property type="match status" value="1"/>
</dbReference>
<dbReference type="GO" id="GO:0005634">
    <property type="term" value="C:nucleus"/>
    <property type="evidence" value="ECO:0007669"/>
    <property type="project" value="UniProtKB-SubCell"/>
</dbReference>
<dbReference type="Proteomes" id="UP001175271">
    <property type="component" value="Unassembled WGS sequence"/>
</dbReference>
<dbReference type="GO" id="GO:0000796">
    <property type="term" value="C:condensin complex"/>
    <property type="evidence" value="ECO:0007669"/>
    <property type="project" value="TreeGrafter"/>
</dbReference>
<comment type="similarity">
    <text evidence="2">Belongs to the SMC family. SMC4 subfamily.</text>
</comment>
<feature type="coiled-coil region" evidence="12">
    <location>
        <begin position="810"/>
        <end position="960"/>
    </location>
</feature>
<dbReference type="InterPro" id="IPR036277">
    <property type="entry name" value="SMC_hinge_sf"/>
</dbReference>
<evidence type="ECO:0000256" key="2">
    <source>
        <dbReference type="ARBA" id="ARBA00006005"/>
    </source>
</evidence>
<feature type="compositionally biased region" description="Basic and acidic residues" evidence="13">
    <location>
        <begin position="507"/>
        <end position="521"/>
    </location>
</feature>
<dbReference type="InterPro" id="IPR027417">
    <property type="entry name" value="P-loop_NTPase"/>
</dbReference>
<feature type="coiled-coil region" evidence="12">
    <location>
        <begin position="1213"/>
        <end position="1250"/>
    </location>
</feature>
<feature type="compositionally biased region" description="Basic and acidic residues" evidence="13">
    <location>
        <begin position="460"/>
        <end position="483"/>
    </location>
</feature>
<feature type="domain" description="SMC hinge" evidence="14">
    <location>
        <begin position="650"/>
        <end position="766"/>
    </location>
</feature>
<keyword evidence="3" id="KW-0132">Cell division</keyword>
<evidence type="ECO:0000313" key="15">
    <source>
        <dbReference type="EMBL" id="KAK0422840.1"/>
    </source>
</evidence>
<evidence type="ECO:0000313" key="16">
    <source>
        <dbReference type="Proteomes" id="UP001175271"/>
    </source>
</evidence>
<keyword evidence="6" id="KW-0067">ATP-binding</keyword>
<evidence type="ECO:0000256" key="3">
    <source>
        <dbReference type="ARBA" id="ARBA00022618"/>
    </source>
</evidence>
<feature type="region of interest" description="Disordered" evidence="13">
    <location>
        <begin position="460"/>
        <end position="492"/>
    </location>
</feature>
<keyword evidence="9 11" id="KW-0539">Nucleus</keyword>
<dbReference type="Gene3D" id="3.40.50.300">
    <property type="entry name" value="P-loop containing nucleotide triphosphate hydrolases"/>
    <property type="match status" value="2"/>
</dbReference>
<proteinExistence type="inferred from homology"/>
<dbReference type="SUPFAM" id="SSF52540">
    <property type="entry name" value="P-loop containing nucleoside triphosphate hydrolases"/>
    <property type="match status" value="1"/>
</dbReference>
<dbReference type="InterPro" id="IPR024704">
    <property type="entry name" value="SMC"/>
</dbReference>
<dbReference type="GO" id="GO:0016887">
    <property type="term" value="F:ATP hydrolysis activity"/>
    <property type="evidence" value="ECO:0007669"/>
    <property type="project" value="InterPro"/>
</dbReference>
<evidence type="ECO:0000256" key="6">
    <source>
        <dbReference type="ARBA" id="ARBA00022840"/>
    </source>
</evidence>
<dbReference type="GO" id="GO:0007076">
    <property type="term" value="P:mitotic chromosome condensation"/>
    <property type="evidence" value="ECO:0007669"/>
    <property type="project" value="TreeGrafter"/>
</dbReference>
<organism evidence="15 16">
    <name type="scientific">Steinernema hermaphroditum</name>
    <dbReference type="NCBI Taxonomy" id="289476"/>
    <lineage>
        <taxon>Eukaryota</taxon>
        <taxon>Metazoa</taxon>
        <taxon>Ecdysozoa</taxon>
        <taxon>Nematoda</taxon>
        <taxon>Chromadorea</taxon>
        <taxon>Rhabditida</taxon>
        <taxon>Tylenchina</taxon>
        <taxon>Panagrolaimomorpha</taxon>
        <taxon>Strongyloidoidea</taxon>
        <taxon>Steinernematidae</taxon>
        <taxon>Steinernema</taxon>
    </lineage>
</organism>
<dbReference type="GO" id="GO:0005524">
    <property type="term" value="F:ATP binding"/>
    <property type="evidence" value="ECO:0007669"/>
    <property type="project" value="UniProtKB-KW"/>
</dbReference>
<keyword evidence="4" id="KW-0547">Nucleotide-binding</keyword>
<protein>
    <recommendedName>
        <fullName evidence="11">Structural maintenance of chromosomes protein</fullName>
    </recommendedName>
</protein>
<evidence type="ECO:0000256" key="1">
    <source>
        <dbReference type="ARBA" id="ARBA00004123"/>
    </source>
</evidence>
<dbReference type="Gene3D" id="3.30.70.1620">
    <property type="match status" value="1"/>
</dbReference>
<evidence type="ECO:0000256" key="9">
    <source>
        <dbReference type="ARBA" id="ARBA00023242"/>
    </source>
</evidence>
<keyword evidence="16" id="KW-1185">Reference proteome</keyword>
<dbReference type="Gene3D" id="1.20.1060.20">
    <property type="match status" value="1"/>
</dbReference>
<feature type="region of interest" description="Disordered" evidence="13">
    <location>
        <begin position="507"/>
        <end position="556"/>
    </location>
</feature>
<feature type="region of interest" description="Disordered" evidence="13">
    <location>
        <begin position="416"/>
        <end position="445"/>
    </location>
</feature>
<dbReference type="Pfam" id="PF02463">
    <property type="entry name" value="SMC_N"/>
    <property type="match status" value="1"/>
</dbReference>
<evidence type="ECO:0000256" key="8">
    <source>
        <dbReference type="ARBA" id="ARBA00023067"/>
    </source>
</evidence>
<name>A0AA39M701_9BILA</name>
<evidence type="ECO:0000256" key="11">
    <source>
        <dbReference type="PIRNR" id="PIRNR005719"/>
    </source>
</evidence>
<evidence type="ECO:0000259" key="14">
    <source>
        <dbReference type="SMART" id="SM00968"/>
    </source>
</evidence>
<feature type="region of interest" description="Disordered" evidence="13">
    <location>
        <begin position="1"/>
        <end position="81"/>
    </location>
</feature>
<evidence type="ECO:0000256" key="10">
    <source>
        <dbReference type="ARBA" id="ARBA00023306"/>
    </source>
</evidence>
<reference evidence="15" key="1">
    <citation type="submission" date="2023-06" db="EMBL/GenBank/DDBJ databases">
        <title>Genomic analysis of the entomopathogenic nematode Steinernema hermaphroditum.</title>
        <authorList>
            <person name="Schwarz E.M."/>
            <person name="Heppert J.K."/>
            <person name="Baniya A."/>
            <person name="Schwartz H.T."/>
            <person name="Tan C.-H."/>
            <person name="Antoshechkin I."/>
            <person name="Sternberg P.W."/>
            <person name="Goodrich-Blair H."/>
            <person name="Dillman A.R."/>
        </authorList>
    </citation>
    <scope>NUCLEOTIDE SEQUENCE</scope>
    <source>
        <strain evidence="15">PS9179</strain>
        <tissue evidence="15">Whole animal</tissue>
    </source>
</reference>
<evidence type="ECO:0000256" key="12">
    <source>
        <dbReference type="SAM" id="Coils"/>
    </source>
</evidence>
<feature type="coiled-coil region" evidence="12">
    <location>
        <begin position="989"/>
        <end position="1079"/>
    </location>
</feature>
<feature type="compositionally biased region" description="Basic and acidic residues" evidence="13">
    <location>
        <begin position="541"/>
        <end position="556"/>
    </location>
</feature>
<feature type="compositionally biased region" description="Basic residues" evidence="13">
    <location>
        <begin position="52"/>
        <end position="71"/>
    </location>
</feature>
<keyword evidence="10" id="KW-0131">Cell cycle</keyword>
<dbReference type="FunFam" id="3.40.50.300:FF:000481">
    <property type="entry name" value="Structural maintenance of chromosomes 4"/>
    <property type="match status" value="1"/>
</dbReference>
<dbReference type="PIRSF" id="PIRSF005719">
    <property type="entry name" value="SMC"/>
    <property type="match status" value="1"/>
</dbReference>
<dbReference type="InterPro" id="IPR010935">
    <property type="entry name" value="SMC_hinge"/>
</dbReference>
<dbReference type="FunFam" id="3.40.50.300:FF:000585">
    <property type="entry name" value="Structural maintenance of chromosomes 4"/>
    <property type="match status" value="1"/>
</dbReference>
<keyword evidence="8" id="KW-0226">DNA condensation</keyword>
<dbReference type="SMART" id="SM00968">
    <property type="entry name" value="SMC_hinge"/>
    <property type="match status" value="1"/>
</dbReference>
<evidence type="ECO:0000256" key="5">
    <source>
        <dbReference type="ARBA" id="ARBA00022776"/>
    </source>
</evidence>
<dbReference type="GO" id="GO:0051301">
    <property type="term" value="P:cell division"/>
    <property type="evidence" value="ECO:0007669"/>
    <property type="project" value="UniProtKB-KW"/>
</dbReference>
<comment type="subcellular location">
    <subcellularLocation>
        <location evidence="1 11">Nucleus</location>
    </subcellularLocation>
</comment>
<dbReference type="PANTHER" id="PTHR18937:SF172">
    <property type="entry name" value="STRUCTURAL MAINTENANCE OF CHROMOSOMES PROTEIN"/>
    <property type="match status" value="1"/>
</dbReference>
<dbReference type="PANTHER" id="PTHR18937">
    <property type="entry name" value="STRUCTURAL MAINTENANCE OF CHROMOSOMES SMC FAMILY MEMBER"/>
    <property type="match status" value="1"/>
</dbReference>
<feature type="compositionally biased region" description="Acidic residues" evidence="13">
    <location>
        <begin position="1136"/>
        <end position="1160"/>
    </location>
</feature>
<keyword evidence="5" id="KW-0498">Mitosis</keyword>
<gene>
    <name evidence="15" type="ORF">QR680_007818</name>
</gene>